<feature type="chain" id="PRO_5029833616" evidence="2">
    <location>
        <begin position="21"/>
        <end position="305"/>
    </location>
</feature>
<dbReference type="EMBL" id="CP051682">
    <property type="protein sequence ID" value="QJD94370.1"/>
    <property type="molecule type" value="Genomic_DNA"/>
</dbReference>
<evidence type="ECO:0000256" key="2">
    <source>
        <dbReference type="SAM" id="SignalP"/>
    </source>
</evidence>
<accession>A0A7L5DTF6</accession>
<dbReference type="AlphaFoldDB" id="A0A7L5DTF6"/>
<dbReference type="Proteomes" id="UP000503278">
    <property type="component" value="Chromosome"/>
</dbReference>
<keyword evidence="2" id="KW-0732">Signal</keyword>
<evidence type="ECO:0000313" key="3">
    <source>
        <dbReference type="EMBL" id="QJD94370.1"/>
    </source>
</evidence>
<feature type="signal peptide" evidence="2">
    <location>
        <begin position="1"/>
        <end position="20"/>
    </location>
</feature>
<evidence type="ECO:0000256" key="1">
    <source>
        <dbReference type="SAM" id="MobiDB-lite"/>
    </source>
</evidence>
<organism evidence="3 4">
    <name type="scientific">Mucilaginibacter robiniae</name>
    <dbReference type="NCBI Taxonomy" id="2728022"/>
    <lineage>
        <taxon>Bacteria</taxon>
        <taxon>Pseudomonadati</taxon>
        <taxon>Bacteroidota</taxon>
        <taxon>Sphingobacteriia</taxon>
        <taxon>Sphingobacteriales</taxon>
        <taxon>Sphingobacteriaceae</taxon>
        <taxon>Mucilaginibacter</taxon>
    </lineage>
</organism>
<gene>
    <name evidence="3" type="ORF">HH214_00030</name>
</gene>
<dbReference type="RefSeq" id="WP_169605389.1">
    <property type="nucleotide sequence ID" value="NZ_CP051682.1"/>
</dbReference>
<reference evidence="3 4" key="1">
    <citation type="submission" date="2020-04" db="EMBL/GenBank/DDBJ databases">
        <title>Genome sequencing of novel species.</title>
        <authorList>
            <person name="Heo J."/>
            <person name="Kim S.-J."/>
            <person name="Kim J.-S."/>
            <person name="Hong S.-B."/>
            <person name="Kwon S.-W."/>
        </authorList>
    </citation>
    <scope>NUCLEOTIDE SEQUENCE [LARGE SCALE GENOMIC DNA]</scope>
    <source>
        <strain evidence="3 4">F39-2</strain>
    </source>
</reference>
<feature type="region of interest" description="Disordered" evidence="1">
    <location>
        <begin position="278"/>
        <end position="305"/>
    </location>
</feature>
<sequence length="305" mass="35593">MKKIQWLLAFMLIVPSISLAQHFLTPDELNRLRPYQDSLTQLSHTLINNENELERKNANYAFIRTLVKALQTPNSFSFGFDSVKSISIQTSPDDKFRIFSWFLMNDDGSYRFYGAIQMNIPGKLALYPLEDYSPLLKNPQDSMLDNRKWYGAEYYKIIPVASSSPYYILLGWKGNTIKSTKKVIEVLRFQNNKPLFGMPVFEEHLKPHKRIIFEYSRQASMLLHYVPEQKLIVFDHLAPPDDKLKDKPDLYGPDLTYDGYKLINGKWQLKDNLDMRNVPTPQDIDQPDPKKQAIIDRNSVPVRKQ</sequence>
<evidence type="ECO:0000313" key="4">
    <source>
        <dbReference type="Proteomes" id="UP000503278"/>
    </source>
</evidence>
<keyword evidence="4" id="KW-1185">Reference proteome</keyword>
<protein>
    <submittedName>
        <fullName evidence="3">Uncharacterized protein</fullName>
    </submittedName>
</protein>
<name>A0A7L5DTF6_9SPHI</name>
<dbReference type="KEGG" id="mrob:HH214_00030"/>
<proteinExistence type="predicted"/>